<organism evidence="2 3">
    <name type="scientific">Floricoccus penangensis</name>
    <dbReference type="NCBI Taxonomy" id="1859475"/>
    <lineage>
        <taxon>Bacteria</taxon>
        <taxon>Bacillati</taxon>
        <taxon>Bacillota</taxon>
        <taxon>Bacilli</taxon>
        <taxon>Lactobacillales</taxon>
        <taxon>Streptococcaceae</taxon>
        <taxon>Floricoccus</taxon>
    </lineage>
</organism>
<name>A0A9Q5P0Q4_9LACT</name>
<protein>
    <submittedName>
        <fullName evidence="2">Uncharacterized protein</fullName>
    </submittedName>
</protein>
<reference evidence="3" key="1">
    <citation type="submission" date="2016-09" db="EMBL/GenBank/DDBJ databases">
        <title>Draft genome sequence of a novel species of the family Streptococcaceae isolated from flowers.</title>
        <authorList>
            <person name="Chuah L.-O."/>
            <person name="Yap K.-P."/>
            <person name="Thong K.L."/>
            <person name="Liong M.T."/>
            <person name="Ahmad R."/>
            <person name="Rusul G."/>
        </authorList>
    </citation>
    <scope>NUCLEOTIDE SEQUENCE [LARGE SCALE GENOMIC DNA]</scope>
    <source>
        <strain evidence="3">HibF3</strain>
    </source>
</reference>
<dbReference type="EMBL" id="MKIQ01000001">
    <property type="protein sequence ID" value="OFI48015.1"/>
    <property type="molecule type" value="Genomic_DNA"/>
</dbReference>
<keyword evidence="1" id="KW-0812">Transmembrane</keyword>
<keyword evidence="1" id="KW-1133">Transmembrane helix</keyword>
<evidence type="ECO:0000313" key="2">
    <source>
        <dbReference type="EMBL" id="OFI48015.1"/>
    </source>
</evidence>
<feature type="transmembrane region" description="Helical" evidence="1">
    <location>
        <begin position="48"/>
        <end position="68"/>
    </location>
</feature>
<dbReference type="Proteomes" id="UP000177273">
    <property type="component" value="Unassembled WGS sequence"/>
</dbReference>
<evidence type="ECO:0000256" key="1">
    <source>
        <dbReference type="SAM" id="Phobius"/>
    </source>
</evidence>
<dbReference type="AlphaFoldDB" id="A0A9Q5P0Q4"/>
<comment type="caution">
    <text evidence="2">The sequence shown here is derived from an EMBL/GenBank/DDBJ whole genome shotgun (WGS) entry which is preliminary data.</text>
</comment>
<sequence length="91" mass="10220">MEITPTNKAYINIELVAKLIDTVDIRAGITVKKVFIQEFIIPIFSNGVFFNIITLNLMLNIPIANVLISKLKTANIGKFLNIKTENNIFPT</sequence>
<keyword evidence="3" id="KW-1185">Reference proteome</keyword>
<accession>A0A9Q5P0Q4</accession>
<gene>
    <name evidence="2" type="ORF">BG262_00500</name>
</gene>
<proteinExistence type="predicted"/>
<evidence type="ECO:0000313" key="3">
    <source>
        <dbReference type="Proteomes" id="UP000177273"/>
    </source>
</evidence>
<keyword evidence="1" id="KW-0472">Membrane</keyword>